<dbReference type="InterPro" id="IPR033659">
    <property type="entry name" value="Ferrochelatase_N"/>
</dbReference>
<evidence type="ECO:0000313" key="10">
    <source>
        <dbReference type="EMBL" id="QGF24774.1"/>
    </source>
</evidence>
<keyword evidence="2 7" id="KW-0408">Iron</keyword>
<dbReference type="Gene3D" id="3.40.50.1400">
    <property type="match status" value="2"/>
</dbReference>
<dbReference type="KEGG" id="rain:Rai3103_15330"/>
<dbReference type="SUPFAM" id="SSF53800">
    <property type="entry name" value="Chelatase"/>
    <property type="match status" value="1"/>
</dbReference>
<keyword evidence="7" id="KW-0963">Cytoplasm</keyword>
<evidence type="ECO:0000256" key="8">
    <source>
        <dbReference type="RuleBase" id="RU004185"/>
    </source>
</evidence>
<dbReference type="InterPro" id="IPR001015">
    <property type="entry name" value="Ferrochelatase"/>
</dbReference>
<feature type="binding site" evidence="7">
    <location>
        <position position="281"/>
    </location>
    <ligand>
        <name>Fe(2+)</name>
        <dbReference type="ChEBI" id="CHEBI:29033"/>
    </ligand>
</feature>
<comment type="catalytic activity">
    <reaction evidence="6">
        <text>Fe-coproporphyrin III + 2 H(+) = coproporphyrin III + Fe(2+)</text>
        <dbReference type="Rhea" id="RHEA:49572"/>
        <dbReference type="ChEBI" id="CHEBI:15378"/>
        <dbReference type="ChEBI" id="CHEBI:29033"/>
        <dbReference type="ChEBI" id="CHEBI:68438"/>
        <dbReference type="ChEBI" id="CHEBI:131725"/>
        <dbReference type="EC" id="4.99.1.9"/>
    </reaction>
    <physiologicalReaction direction="right-to-left" evidence="6">
        <dbReference type="Rhea" id="RHEA:49574"/>
    </physiologicalReaction>
</comment>
<dbReference type="PANTHER" id="PTHR11108">
    <property type="entry name" value="FERROCHELATASE"/>
    <property type="match status" value="1"/>
</dbReference>
<evidence type="ECO:0000256" key="5">
    <source>
        <dbReference type="ARBA" id="ARBA00023244"/>
    </source>
</evidence>
<dbReference type="CDD" id="cd03411">
    <property type="entry name" value="Ferrochelatase_N"/>
    <property type="match status" value="1"/>
</dbReference>
<feature type="binding site" evidence="7">
    <location>
        <position position="182"/>
    </location>
    <ligand>
        <name>Fe(2+)</name>
        <dbReference type="ChEBI" id="CHEBI:29033"/>
    </ligand>
</feature>
<dbReference type="GO" id="GO:0004325">
    <property type="term" value="F:ferrochelatase activity"/>
    <property type="evidence" value="ECO:0007669"/>
    <property type="project" value="UniProtKB-UniRule"/>
</dbReference>
<dbReference type="Proteomes" id="UP000386847">
    <property type="component" value="Chromosome"/>
</dbReference>
<keyword evidence="7" id="KW-0479">Metal-binding</keyword>
<dbReference type="InterPro" id="IPR033644">
    <property type="entry name" value="Ferrochelatase_C"/>
</dbReference>
<keyword evidence="11" id="KW-1185">Reference proteome</keyword>
<comment type="pathway">
    <text evidence="1 7">Porphyrin-containing compound metabolism; protoheme biosynthesis.</text>
</comment>
<feature type="region of interest" description="Disordered" evidence="9">
    <location>
        <begin position="328"/>
        <end position="355"/>
    </location>
</feature>
<keyword evidence="5 7" id="KW-0627">Porphyrin biosynthesis</keyword>
<evidence type="ECO:0000256" key="1">
    <source>
        <dbReference type="ARBA" id="ARBA00004744"/>
    </source>
</evidence>
<evidence type="ECO:0000256" key="2">
    <source>
        <dbReference type="ARBA" id="ARBA00023004"/>
    </source>
</evidence>
<dbReference type="EMBL" id="CP045725">
    <property type="protein sequence ID" value="QGF24774.1"/>
    <property type="molecule type" value="Genomic_DNA"/>
</dbReference>
<proteinExistence type="inferred from homology"/>
<comment type="similarity">
    <text evidence="7 8">Belongs to the ferrochelatase family.</text>
</comment>
<dbReference type="UniPathway" id="UPA00252"/>
<dbReference type="HAMAP" id="MF_00323">
    <property type="entry name" value="Ferrochelatase"/>
    <property type="match status" value="1"/>
</dbReference>
<evidence type="ECO:0000256" key="3">
    <source>
        <dbReference type="ARBA" id="ARBA00023133"/>
    </source>
</evidence>
<gene>
    <name evidence="7" type="primary">cpfC</name>
    <name evidence="10" type="ORF">Rai3103_15330</name>
</gene>
<keyword evidence="3 7" id="KW-0350">Heme biosynthesis</keyword>
<comment type="function">
    <text evidence="7">Involved in coproporphyrin-dependent heme b biosynthesis. Catalyzes the insertion of ferrous iron into coproporphyrin III to form Fe-coproporphyrin III.</text>
</comment>
<comment type="subcellular location">
    <subcellularLocation>
        <location evidence="7">Cytoplasm</location>
    </subcellularLocation>
</comment>
<dbReference type="CDD" id="cd00419">
    <property type="entry name" value="Ferrochelatase_C"/>
    <property type="match status" value="1"/>
</dbReference>
<dbReference type="Pfam" id="PF00762">
    <property type="entry name" value="Ferrochelatase"/>
    <property type="match status" value="1"/>
</dbReference>
<name>A0A5Q2FGV4_9ACTN</name>
<dbReference type="GO" id="GO:0005737">
    <property type="term" value="C:cytoplasm"/>
    <property type="evidence" value="ECO:0007669"/>
    <property type="project" value="UniProtKB-SubCell"/>
</dbReference>
<evidence type="ECO:0000256" key="6">
    <source>
        <dbReference type="ARBA" id="ARBA00024536"/>
    </source>
</evidence>
<protein>
    <recommendedName>
        <fullName evidence="7">Coproporphyrin III ferrochelatase</fullName>
        <ecNumber evidence="7">4.99.1.9</ecNumber>
    </recommendedName>
</protein>
<keyword evidence="4 7" id="KW-0456">Lyase</keyword>
<dbReference type="PANTHER" id="PTHR11108:SF1">
    <property type="entry name" value="FERROCHELATASE, MITOCHONDRIAL"/>
    <property type="match status" value="1"/>
</dbReference>
<feature type="binding site" evidence="7">
    <location>
        <position position="57"/>
    </location>
    <ligand>
        <name>Fe-coproporphyrin III</name>
        <dbReference type="ChEBI" id="CHEBI:68438"/>
    </ligand>
</feature>
<accession>A0A5Q2FGV4</accession>
<organism evidence="10 11">
    <name type="scientific">Raineyella fluvialis</name>
    <dbReference type="NCBI Taxonomy" id="2662261"/>
    <lineage>
        <taxon>Bacteria</taxon>
        <taxon>Bacillati</taxon>
        <taxon>Actinomycetota</taxon>
        <taxon>Actinomycetes</taxon>
        <taxon>Propionibacteriales</taxon>
        <taxon>Propionibacteriaceae</taxon>
        <taxon>Raineyella</taxon>
    </lineage>
</organism>
<evidence type="ECO:0000256" key="9">
    <source>
        <dbReference type="SAM" id="MobiDB-lite"/>
    </source>
</evidence>
<reference evidence="10 11" key="1">
    <citation type="submission" date="2019-10" db="EMBL/GenBank/DDBJ databases">
        <title>Genomic analysis of Raineyella sp. CBA3103.</title>
        <authorList>
            <person name="Roh S.W."/>
        </authorList>
    </citation>
    <scope>NUCLEOTIDE SEQUENCE [LARGE SCALE GENOMIC DNA]</scope>
    <source>
        <strain evidence="10 11">CBA3103</strain>
    </source>
</reference>
<dbReference type="GO" id="GO:0006783">
    <property type="term" value="P:heme biosynthetic process"/>
    <property type="evidence" value="ECO:0007669"/>
    <property type="project" value="UniProtKB-UniRule"/>
</dbReference>
<dbReference type="EC" id="4.99.1.9" evidence="7"/>
<sequence>MTSALSTYDAVLLLSFGGPERQEDVVPFLRNVTRGKDIPDARLEEVGRHYRLFGGRSPINDQNRALLAALRSELDARGLDIPLVWGNRNWAPYVADVLTDLADSGARRVLALATSAHPSYSGCRQYLEDIALHCPPGLRVDKVLPFGEDQGFVTANLEAVRDARDALAARGRQDPYILFVAHSIPLSMARTSGPVGSAEREGNPGGAYVASLEAVADRILGALAEETGTRPDSGLAYCSRSGPAAVPWLEPDVNDALQALAERGVGAVVVAPIGFMSDHMEVVYDLDVEAAATAERLGLEMARAATAGVHPAFVSGLVDRLVSTAADPRPCPEGCCPRPVRPGRPASAERRRSGT</sequence>
<dbReference type="GO" id="GO:0046872">
    <property type="term" value="F:metal ion binding"/>
    <property type="evidence" value="ECO:0007669"/>
    <property type="project" value="UniProtKB-KW"/>
</dbReference>
<dbReference type="RefSeq" id="WP_153573303.1">
    <property type="nucleotide sequence ID" value="NZ_CP045725.1"/>
</dbReference>
<evidence type="ECO:0000313" key="11">
    <source>
        <dbReference type="Proteomes" id="UP000386847"/>
    </source>
</evidence>
<comment type="caution">
    <text evidence="7">Lacks conserved residue(s) required for the propagation of feature annotation.</text>
</comment>
<feature type="binding site" evidence="7">
    <location>
        <position position="126"/>
    </location>
    <ligand>
        <name>Fe-coproporphyrin III</name>
        <dbReference type="ChEBI" id="CHEBI:68438"/>
    </ligand>
</feature>
<dbReference type="AlphaFoldDB" id="A0A5Q2FGV4"/>
<evidence type="ECO:0000256" key="4">
    <source>
        <dbReference type="ARBA" id="ARBA00023239"/>
    </source>
</evidence>
<evidence type="ECO:0000256" key="7">
    <source>
        <dbReference type="HAMAP-Rule" id="MF_00323"/>
    </source>
</evidence>